<feature type="compositionally biased region" description="Polar residues" evidence="1">
    <location>
        <begin position="54"/>
        <end position="63"/>
    </location>
</feature>
<evidence type="ECO:0008006" key="5">
    <source>
        <dbReference type="Google" id="ProtNLM"/>
    </source>
</evidence>
<evidence type="ECO:0000256" key="1">
    <source>
        <dbReference type="SAM" id="MobiDB-lite"/>
    </source>
</evidence>
<proteinExistence type="predicted"/>
<feature type="region of interest" description="Disordered" evidence="1">
    <location>
        <begin position="25"/>
        <end position="74"/>
    </location>
</feature>
<dbReference type="RefSeq" id="WP_036586451.1">
    <property type="nucleotide sequence ID" value="NZ_KK082214.1"/>
</dbReference>
<gene>
    <name evidence="3" type="ORF">BG53_10920</name>
</gene>
<dbReference type="PROSITE" id="PS51257">
    <property type="entry name" value="PROKAR_LIPOPROTEIN"/>
    <property type="match status" value="1"/>
</dbReference>
<organism evidence="3 4">
    <name type="scientific">Paenibacillus darwinianus</name>
    <dbReference type="NCBI Taxonomy" id="1380763"/>
    <lineage>
        <taxon>Bacteria</taxon>
        <taxon>Bacillati</taxon>
        <taxon>Bacillota</taxon>
        <taxon>Bacilli</taxon>
        <taxon>Bacillales</taxon>
        <taxon>Paenibacillaceae</taxon>
        <taxon>Paenibacillus</taxon>
    </lineage>
</organism>
<feature type="compositionally biased region" description="Low complexity" evidence="1">
    <location>
        <begin position="25"/>
        <end position="43"/>
    </location>
</feature>
<evidence type="ECO:0000313" key="4">
    <source>
        <dbReference type="Proteomes" id="UP000053750"/>
    </source>
</evidence>
<protein>
    <recommendedName>
        <fullName evidence="5">Sporulation protein</fullName>
    </recommendedName>
</protein>
<comment type="caution">
    <text evidence="3">The sequence shown here is derived from an EMBL/GenBank/DDBJ whole genome shotgun (WGS) entry which is preliminary data.</text>
</comment>
<evidence type="ECO:0000256" key="2">
    <source>
        <dbReference type="SAM" id="SignalP"/>
    </source>
</evidence>
<feature type="compositionally biased region" description="Basic and acidic residues" evidence="1">
    <location>
        <begin position="65"/>
        <end position="74"/>
    </location>
</feature>
<keyword evidence="2" id="KW-0732">Signal</keyword>
<dbReference type="AlphaFoldDB" id="A0A9W5RZ84"/>
<sequence length="294" mass="30454">MKNKALSLLGVIGLSAMLVVGCGTNNDNGNNGTGSRNGNTVGTRSTDGGRYDGRNNTIGQAVNNARDRTEDANDDVRSRFVAMGENVRNRVNDMGNDARDRMGNLGNDVQGLGESGFGLRGLADQLGLTDDRNRNGGRRSSTSPNGDDAGAHNGVNGYGTDNTGNSYTGKDAGYGGLFNRGVNRSGIIGYGTNGTTDLYGTARTGLGSRPHGVGANVGLMIGNAVVVADSGSLGGRQSNGSSSSEARVWKVTDQNAINALKRVQQNMNGMNPKAKAAEIARDIGYILKHVKAAD</sequence>
<accession>A0A9W5RZ84</accession>
<evidence type="ECO:0000313" key="3">
    <source>
        <dbReference type="EMBL" id="EXX84590.1"/>
    </source>
</evidence>
<keyword evidence="4" id="KW-1185">Reference proteome</keyword>
<dbReference type="EMBL" id="JFHU01000278">
    <property type="protein sequence ID" value="EXX84590.1"/>
    <property type="molecule type" value="Genomic_DNA"/>
</dbReference>
<feature type="signal peptide" evidence="2">
    <location>
        <begin position="1"/>
        <end position="21"/>
    </location>
</feature>
<reference evidence="3 4" key="1">
    <citation type="submission" date="2014-02" db="EMBL/GenBank/DDBJ databases">
        <title>Genome sequence of Paenibacillus darwinianus reveals adaptive mechanisms for survival in Antarctic soils.</title>
        <authorList>
            <person name="Dsouza M."/>
            <person name="Taylor M.W."/>
            <person name="Turner S.J."/>
            <person name="Aislabie J."/>
        </authorList>
    </citation>
    <scope>NUCLEOTIDE SEQUENCE [LARGE SCALE GENOMIC DNA]</scope>
    <source>
        <strain evidence="3 4">CE1</strain>
    </source>
</reference>
<dbReference type="Proteomes" id="UP000053750">
    <property type="component" value="Unassembled WGS sequence"/>
</dbReference>
<dbReference type="OrthoDB" id="10019621at2"/>
<name>A0A9W5RZ84_9BACL</name>
<feature type="region of interest" description="Disordered" evidence="1">
    <location>
        <begin position="127"/>
        <end position="162"/>
    </location>
</feature>
<feature type="chain" id="PRO_5040947118" description="Sporulation protein" evidence="2">
    <location>
        <begin position="22"/>
        <end position="294"/>
    </location>
</feature>